<keyword evidence="2" id="KW-1185">Reference proteome</keyword>
<dbReference type="AlphaFoldDB" id="A0A518BK64"/>
<evidence type="ECO:0000313" key="1">
    <source>
        <dbReference type="EMBL" id="QDU67364.1"/>
    </source>
</evidence>
<proteinExistence type="predicted"/>
<name>A0A518BK64_9BACT</name>
<sequence>MSSTKGTSRFLSVHRPQLLVIPRAAAWTPLFPVRPGAYDTSFTGTTEFFAAKMDMLPNGVTRFGESSPGCLQPSYLGATRTPLAGASDFELYVSCARSDSAGVLVLGAPSEGLPVPGVGATAWIDLRQPTLVLPWSSGPAGFSKLPLPLPVGSSGVEFGLQGFFPSGDGCPGAPQVQWTHALRVEVR</sequence>
<gene>
    <name evidence="1" type="ORF">Pla133_24460</name>
</gene>
<dbReference type="KEGG" id="pbap:Pla133_24460"/>
<dbReference type="EMBL" id="CP036287">
    <property type="protein sequence ID" value="QDU67364.1"/>
    <property type="molecule type" value="Genomic_DNA"/>
</dbReference>
<reference evidence="1 2" key="1">
    <citation type="submission" date="2019-02" db="EMBL/GenBank/DDBJ databases">
        <title>Deep-cultivation of Planctomycetes and their phenomic and genomic characterization uncovers novel biology.</title>
        <authorList>
            <person name="Wiegand S."/>
            <person name="Jogler M."/>
            <person name="Boedeker C."/>
            <person name="Pinto D."/>
            <person name="Vollmers J."/>
            <person name="Rivas-Marin E."/>
            <person name="Kohn T."/>
            <person name="Peeters S.H."/>
            <person name="Heuer A."/>
            <person name="Rast P."/>
            <person name="Oberbeckmann S."/>
            <person name="Bunk B."/>
            <person name="Jeske O."/>
            <person name="Meyerdierks A."/>
            <person name="Storesund J.E."/>
            <person name="Kallscheuer N."/>
            <person name="Luecker S."/>
            <person name="Lage O.M."/>
            <person name="Pohl T."/>
            <person name="Merkel B.J."/>
            <person name="Hornburger P."/>
            <person name="Mueller R.-W."/>
            <person name="Bruemmer F."/>
            <person name="Labrenz M."/>
            <person name="Spormann A.M."/>
            <person name="Op den Camp H."/>
            <person name="Overmann J."/>
            <person name="Amann R."/>
            <person name="Jetten M.S.M."/>
            <person name="Mascher T."/>
            <person name="Medema M.H."/>
            <person name="Devos D.P."/>
            <person name="Kaster A.-K."/>
            <person name="Ovreas L."/>
            <person name="Rohde M."/>
            <person name="Galperin M.Y."/>
            <person name="Jogler C."/>
        </authorList>
    </citation>
    <scope>NUCLEOTIDE SEQUENCE [LARGE SCALE GENOMIC DNA]</scope>
    <source>
        <strain evidence="1 2">Pla133</strain>
    </source>
</reference>
<protein>
    <submittedName>
        <fullName evidence="1">Uncharacterized protein</fullName>
    </submittedName>
</protein>
<evidence type="ECO:0000313" key="2">
    <source>
        <dbReference type="Proteomes" id="UP000316921"/>
    </source>
</evidence>
<dbReference type="Proteomes" id="UP000316921">
    <property type="component" value="Chromosome"/>
</dbReference>
<organism evidence="1 2">
    <name type="scientific">Engelhardtia mirabilis</name>
    <dbReference type="NCBI Taxonomy" id="2528011"/>
    <lineage>
        <taxon>Bacteria</taxon>
        <taxon>Pseudomonadati</taxon>
        <taxon>Planctomycetota</taxon>
        <taxon>Planctomycetia</taxon>
        <taxon>Planctomycetia incertae sedis</taxon>
        <taxon>Engelhardtia</taxon>
    </lineage>
</organism>
<accession>A0A518BK64</accession>